<name>A0A087VT88_9BIFI</name>
<dbReference type="SMART" id="SM01208">
    <property type="entry name" value="G5"/>
    <property type="match status" value="1"/>
</dbReference>
<dbReference type="PROSITE" id="PS51109">
    <property type="entry name" value="G5"/>
    <property type="match status" value="1"/>
</dbReference>
<proteinExistence type="predicted"/>
<evidence type="ECO:0000313" key="6">
    <source>
        <dbReference type="Proteomes" id="UP000028569"/>
    </source>
</evidence>
<sequence length="342" mass="35894">MAKHGTGRMAAVKALTKRQWVRLAAGTTVVGLIIGAGFISRDFYATQNGGPAQGITAYSATQQNHEVSRSSTRQALRNGEGGSSANTSYVTVQINGKNRVVLGNGFTDVKSVLEAGDITLEPGDQISPALTKPVSEKTVIKIDRADAQVMTDESDIPFNTIEEKTDSLPAGTTKVKTEGKNGVMETTSLVTAAGNKNLSKNVFASFVKTAPVNKVILVGTGRQSSGTSGSASSSSGSSATTAPVGESQSIAHELVTARGWGEDQFTCLVQLWNKESGWRTNAANPSGAYGIPQALPGSKMSSAGADWQTNPRTQIVWGLGYIQGRYGTPCGAWSHSQSSNWY</sequence>
<dbReference type="Pfam" id="PF07501">
    <property type="entry name" value="G5"/>
    <property type="match status" value="1"/>
</dbReference>
<dbReference type="AlphaFoldDB" id="A0A087VT88"/>
<dbReference type="Gene3D" id="2.20.230.10">
    <property type="entry name" value="Resuscitation-promoting factor rpfb"/>
    <property type="match status" value="1"/>
</dbReference>
<feature type="transmembrane region" description="Helical" evidence="3">
    <location>
        <begin position="20"/>
        <end position="39"/>
    </location>
</feature>
<dbReference type="InterPro" id="IPR007137">
    <property type="entry name" value="DUF348"/>
</dbReference>
<keyword evidence="1" id="KW-0732">Signal</keyword>
<evidence type="ECO:0000256" key="1">
    <source>
        <dbReference type="ARBA" id="ARBA00022729"/>
    </source>
</evidence>
<dbReference type="Pfam" id="PF03990">
    <property type="entry name" value="DUF348"/>
    <property type="match status" value="1"/>
</dbReference>
<dbReference type="OrthoDB" id="9766277at2"/>
<dbReference type="InterPro" id="IPR011098">
    <property type="entry name" value="G5_dom"/>
</dbReference>
<dbReference type="Proteomes" id="UP000028569">
    <property type="component" value="Chromosome"/>
</dbReference>
<keyword evidence="6" id="KW-1185">Reference proteome</keyword>
<dbReference type="SUPFAM" id="SSF53955">
    <property type="entry name" value="Lysozyme-like"/>
    <property type="match status" value="1"/>
</dbReference>
<protein>
    <submittedName>
        <fullName evidence="5">Putative G5 domain protein</fullName>
    </submittedName>
</protein>
<keyword evidence="3" id="KW-0472">Membrane</keyword>
<organism evidence="5 6">
    <name type="scientific">Bifidobacterium [indicum] DSM 20214 = LMG 11587</name>
    <dbReference type="NCBI Taxonomy" id="1341694"/>
    <lineage>
        <taxon>Bacteria</taxon>
        <taxon>Bacillati</taxon>
        <taxon>Actinomycetota</taxon>
        <taxon>Actinomycetes</taxon>
        <taxon>Bifidobacteriales</taxon>
        <taxon>Bifidobacteriaceae</taxon>
        <taxon>Bifidobacterium</taxon>
    </lineage>
</organism>
<accession>A0A087VT88</accession>
<keyword evidence="3" id="KW-1133">Transmembrane helix</keyword>
<keyword evidence="3" id="KW-0812">Transmembrane</keyword>
<gene>
    <name evidence="5" type="ORF">BINDI_0261</name>
</gene>
<feature type="region of interest" description="Disordered" evidence="2">
    <location>
        <begin position="220"/>
        <end position="246"/>
    </location>
</feature>
<feature type="region of interest" description="Disordered" evidence="2">
    <location>
        <begin position="63"/>
        <end position="84"/>
    </location>
</feature>
<dbReference type="EMBL" id="CP006018">
    <property type="protein sequence ID" value="AIC91546.1"/>
    <property type="molecule type" value="Genomic_DNA"/>
</dbReference>
<dbReference type="KEGG" id="bii:BINDI_0261"/>
<evidence type="ECO:0000256" key="2">
    <source>
        <dbReference type="SAM" id="MobiDB-lite"/>
    </source>
</evidence>
<dbReference type="InterPro" id="IPR023346">
    <property type="entry name" value="Lysozyme-like_dom_sf"/>
</dbReference>
<evidence type="ECO:0000313" key="5">
    <source>
        <dbReference type="EMBL" id="AIC91546.1"/>
    </source>
</evidence>
<feature type="domain" description="G5" evidence="4">
    <location>
        <begin position="142"/>
        <end position="222"/>
    </location>
</feature>
<feature type="compositionally biased region" description="Polar residues" evidence="2">
    <location>
        <begin position="63"/>
        <end position="75"/>
    </location>
</feature>
<dbReference type="RefSeq" id="WP_052109081.1">
    <property type="nucleotide sequence ID" value="NZ_CP006018.1"/>
</dbReference>
<reference evidence="5 6" key="1">
    <citation type="journal article" date="2014" name="Appl. Environ. Microbiol.">
        <title>Genomic encyclopedia of type strains of the genus Bifidobacterium.</title>
        <authorList>
            <person name="Milani C."/>
            <person name="Lugli G.A."/>
            <person name="Duranti S."/>
            <person name="Turroni F."/>
            <person name="Bottacini F."/>
            <person name="Mangifesta M."/>
            <person name="Sanchez B."/>
            <person name="Viappiani A."/>
            <person name="Mancabelli L."/>
            <person name="Taminiau B."/>
            <person name="Delcenserie V."/>
            <person name="Barrangou R."/>
            <person name="Margolles A."/>
            <person name="van Sinderen D."/>
            <person name="Ventura M."/>
        </authorList>
    </citation>
    <scope>NUCLEOTIDE SEQUENCE [LARGE SCALE GENOMIC DNA]</scope>
    <source>
        <strain evidence="5 6">LMG 11587</strain>
    </source>
</reference>
<feature type="compositionally biased region" description="Low complexity" evidence="2">
    <location>
        <begin position="224"/>
        <end position="242"/>
    </location>
</feature>
<evidence type="ECO:0000259" key="4">
    <source>
        <dbReference type="PROSITE" id="PS51109"/>
    </source>
</evidence>
<evidence type="ECO:0000256" key="3">
    <source>
        <dbReference type="SAM" id="Phobius"/>
    </source>
</evidence>
<dbReference type="HOGENOM" id="CLU_059319_0_0_11"/>